<reference evidence="2 3" key="1">
    <citation type="submission" date="2023-05" db="EMBL/GenBank/DDBJ databases">
        <title>Sequencing and Assembly of Streptomyces sp. NP73.</title>
        <authorList>
            <person name="Konwar A.N."/>
            <person name="Saikia K."/>
            <person name="Thakur D."/>
        </authorList>
    </citation>
    <scope>NUCLEOTIDE SEQUENCE [LARGE SCALE GENOMIC DNA]</scope>
    <source>
        <strain evidence="2 3">NP73</strain>
    </source>
</reference>
<sequence length="47" mass="4758">MTLLDLQSMETPKEENTEAAQLGGGGGGSRASLLLCGDSSLSITTCN</sequence>
<keyword evidence="3" id="KW-1185">Reference proteome</keyword>
<dbReference type="NCBIfam" id="NF038159">
    <property type="entry name" value="lanthi_III_b"/>
    <property type="match status" value="1"/>
</dbReference>
<dbReference type="Pfam" id="PF19402">
    <property type="entry name" value="RamS"/>
    <property type="match status" value="1"/>
</dbReference>
<accession>A0ABT7H5X7</accession>
<organism evidence="2 3">
    <name type="scientific">Streptomyces katrae</name>
    <dbReference type="NCBI Taxonomy" id="68223"/>
    <lineage>
        <taxon>Bacteria</taxon>
        <taxon>Bacillati</taxon>
        <taxon>Actinomycetota</taxon>
        <taxon>Actinomycetes</taxon>
        <taxon>Kitasatosporales</taxon>
        <taxon>Streptomycetaceae</taxon>
        <taxon>Streptomyces</taxon>
    </lineage>
</organism>
<gene>
    <name evidence="2" type="ORF">QEZ40_006333</name>
</gene>
<dbReference type="Proteomes" id="UP001223390">
    <property type="component" value="Unassembled WGS sequence"/>
</dbReference>
<dbReference type="InterPro" id="IPR045825">
    <property type="entry name" value="RamS"/>
</dbReference>
<dbReference type="RefSeq" id="WP_125817414.1">
    <property type="nucleotide sequence ID" value="NZ_JASITI010000064.1"/>
</dbReference>
<dbReference type="EMBL" id="JASITI010000064">
    <property type="protein sequence ID" value="MDK9500509.1"/>
    <property type="molecule type" value="Genomic_DNA"/>
</dbReference>
<name>A0ABT7H5X7_9ACTN</name>
<proteinExistence type="predicted"/>
<feature type="region of interest" description="Disordered" evidence="1">
    <location>
        <begin position="1"/>
        <end position="27"/>
    </location>
</feature>
<evidence type="ECO:0000256" key="1">
    <source>
        <dbReference type="SAM" id="MobiDB-lite"/>
    </source>
</evidence>
<evidence type="ECO:0000313" key="3">
    <source>
        <dbReference type="Proteomes" id="UP001223390"/>
    </source>
</evidence>
<comment type="caution">
    <text evidence="2">The sequence shown here is derived from an EMBL/GenBank/DDBJ whole genome shotgun (WGS) entry which is preliminary data.</text>
</comment>
<protein>
    <submittedName>
        <fullName evidence="2">SapB/AmfS family lanthipeptide</fullName>
    </submittedName>
</protein>
<evidence type="ECO:0000313" key="2">
    <source>
        <dbReference type="EMBL" id="MDK9500509.1"/>
    </source>
</evidence>
<dbReference type="NCBIfam" id="NF033212">
    <property type="entry name" value="SapB_AmfS_lanti"/>
    <property type="match status" value="1"/>
</dbReference>